<dbReference type="Pfam" id="PF07715">
    <property type="entry name" value="Plug"/>
    <property type="match status" value="1"/>
</dbReference>
<name>A0AA37KV11_9BACT</name>
<proteinExistence type="inferred from homology"/>
<keyword evidence="3 7" id="KW-1134">Transmembrane beta strand</keyword>
<dbReference type="InterPro" id="IPR039426">
    <property type="entry name" value="TonB-dep_rcpt-like"/>
</dbReference>
<dbReference type="NCBIfam" id="TIGR04056">
    <property type="entry name" value="OMP_RagA_SusC"/>
    <property type="match status" value="1"/>
</dbReference>
<dbReference type="PROSITE" id="PS52016">
    <property type="entry name" value="TONB_DEPENDENT_REC_3"/>
    <property type="match status" value="1"/>
</dbReference>
<dbReference type="Gene3D" id="2.40.170.20">
    <property type="entry name" value="TonB-dependent receptor, beta-barrel domain"/>
    <property type="match status" value="1"/>
</dbReference>
<dbReference type="InterPro" id="IPR037066">
    <property type="entry name" value="Plug_dom_sf"/>
</dbReference>
<dbReference type="Pfam" id="PF13715">
    <property type="entry name" value="CarbopepD_reg_2"/>
    <property type="match status" value="1"/>
</dbReference>
<dbReference type="InterPro" id="IPR023996">
    <property type="entry name" value="TonB-dep_OMP_SusC/RagA"/>
</dbReference>
<dbReference type="AlphaFoldDB" id="A0AA37KV11"/>
<reference evidence="9" key="1">
    <citation type="submission" date="2022-01" db="EMBL/GenBank/DDBJ databases">
        <title>Novel bile acid biosynthetic pathways are enriched in the microbiome of centenarians.</title>
        <authorList>
            <person name="Sato Y."/>
            <person name="Atarashi K."/>
            <person name="Plichta R.D."/>
            <person name="Arai Y."/>
            <person name="Sasajima S."/>
            <person name="Kearney M.S."/>
            <person name="Suda W."/>
            <person name="Takeshita K."/>
            <person name="Sasaki T."/>
            <person name="Okamoto S."/>
            <person name="Skelly N.A."/>
            <person name="Okamura Y."/>
            <person name="Vlamakis H."/>
            <person name="Li Y."/>
            <person name="Tanoue T."/>
            <person name="Takei H."/>
            <person name="Nittono H."/>
            <person name="Narushima S."/>
            <person name="Irie J."/>
            <person name="Itoh H."/>
            <person name="Moriya K."/>
            <person name="Sugiura Y."/>
            <person name="Suematsu M."/>
            <person name="Moritoki N."/>
            <person name="Shibata S."/>
            <person name="Littman R.D."/>
            <person name="Fischbach A.M."/>
            <person name="Uwamino Y."/>
            <person name="Inoue T."/>
            <person name="Honda A."/>
            <person name="Hattori M."/>
            <person name="Murai T."/>
            <person name="Xavier J.R."/>
            <person name="Hirose N."/>
            <person name="Honda K."/>
        </authorList>
    </citation>
    <scope>NUCLEOTIDE SEQUENCE</scope>
    <source>
        <strain evidence="9">CE91-St16</strain>
    </source>
</reference>
<organism evidence="9 10">
    <name type="scientific">Alistipes finegoldii</name>
    <dbReference type="NCBI Taxonomy" id="214856"/>
    <lineage>
        <taxon>Bacteria</taxon>
        <taxon>Pseudomonadati</taxon>
        <taxon>Bacteroidota</taxon>
        <taxon>Bacteroidia</taxon>
        <taxon>Bacteroidales</taxon>
        <taxon>Rikenellaceae</taxon>
        <taxon>Alistipes</taxon>
    </lineage>
</organism>
<gene>
    <name evidence="9" type="ORF">CE91St16_31270</name>
</gene>
<dbReference type="InterPro" id="IPR008969">
    <property type="entry name" value="CarboxyPept-like_regulatory"/>
</dbReference>
<dbReference type="Gene3D" id="2.170.130.10">
    <property type="entry name" value="TonB-dependent receptor, plug domain"/>
    <property type="match status" value="1"/>
</dbReference>
<dbReference type="Gene3D" id="2.60.40.1120">
    <property type="entry name" value="Carboxypeptidase-like, regulatory domain"/>
    <property type="match status" value="1"/>
</dbReference>
<comment type="similarity">
    <text evidence="7">Belongs to the TonB-dependent receptor family.</text>
</comment>
<evidence type="ECO:0000256" key="6">
    <source>
        <dbReference type="ARBA" id="ARBA00023237"/>
    </source>
</evidence>
<feature type="domain" description="Secretin/TonB short N-terminal" evidence="8">
    <location>
        <begin position="71"/>
        <end position="122"/>
    </location>
</feature>
<dbReference type="NCBIfam" id="TIGR04057">
    <property type="entry name" value="SusC_RagA_signa"/>
    <property type="match status" value="1"/>
</dbReference>
<sequence length="1110" mass="122901">MCKDMKNNLSFIAFRHKCFCPSGPGLRLWLLLAALWLCPQLLPAQQTRSGVHLTRTTVDEVMNYIEEHSDYTFLYNDKTVDRTRRVSVDNAAGDIRAILDAVFAGTDVRYDIRDNQIILSEKRSQKQAGRDDMIAGRVTDQNGVPLVGVSILVKGSARGTTTDVSGRFVLRIEPGDVLVASYLGYESVEVAADSRTGVEIRMQESSKALDAVVVTALGIKRSEKALSYNVQGVQGEDMNIVKDANFMNSLAGKVAGVSINASAGGVGGATRVVMRGTKSISGNNNALYVIDGVPILNVTGGSVDSEYGLAGGEGISDINPENIESVNVLTGPSAAALYGSAAANGVVLINTRKGSAGKPKITVSNNTTFSSPFMMPEFQNTYGNKIGIYASWGEKLAKPSSFDPADFFNTGALVQNNVSLSTGNDRHQTYISAGTTNGTGILPNHEYSRYNFTFRSVTKLWRDRLTLDYGGSYIIQRNQNMSAQGKYFNPLTAVYTFPRGEDFSTVQAYERFDTGRNMFLQYWPWGDQAMNMQNPYWVQYRNMRTNKRDRYMLNLNAKYQVNDWLNIAGRVRIDNTVGENEKKYWASTIQLFAGENGSYFANKQHVKLFYGDVIANVDKRLGKDFTLAANVGASWSRERSDLVGGGGKLDIANFFTLNNIIKEYRTLEQNRKHSMLTVSAFANLELGWRSMLYLTATARNDWASSQSGTEQLSFFYPSVGLSAVVTEMVRLPRWISFLKLRGSYAEVGSPLPQYLSSATYQFNSSTGYYETYTRFVPDKLYPEMTRSWEVGMDLRLWQERLTLDITYYKSNTNKQTFQIPISGSSGYSSMVVQSGCVQNKGVEAVLGVKLRSGDFSYNASFAYTLNRNKIKSMVPYYTTLDGQVGSLNQITKSNIDGGAASFLLREGGTMGDLWTKNVIKKDEDGNYLVNAGGKLEIAALSQKVGSVLPKYTLSMNNDFRYKGFRAGFQLHARVGGKVLSATQAYLDGYGVSKASAAARDNGGVPVNQGKVDAETWYTTIGTGKVYSHYIYNATNIRLQEASIGYTLPKRWFRDVCSIDISLVGRNLWLIYCKAPFDPESASSTDTYYQGIDFFMQPSLRSYGFSVKLNF</sequence>
<dbReference type="InterPro" id="IPR036942">
    <property type="entry name" value="Beta-barrel_TonB_sf"/>
</dbReference>
<dbReference type="InterPro" id="IPR023997">
    <property type="entry name" value="TonB-dep_OMP_SusC/RagA_CS"/>
</dbReference>
<keyword evidence="6 7" id="KW-0998">Cell outer membrane</keyword>
<evidence type="ECO:0000259" key="8">
    <source>
        <dbReference type="SMART" id="SM00965"/>
    </source>
</evidence>
<evidence type="ECO:0000313" key="10">
    <source>
        <dbReference type="Proteomes" id="UP001055105"/>
    </source>
</evidence>
<evidence type="ECO:0000256" key="7">
    <source>
        <dbReference type="PROSITE-ProRule" id="PRU01360"/>
    </source>
</evidence>
<dbReference type="InterPro" id="IPR012910">
    <property type="entry name" value="Plug_dom"/>
</dbReference>
<comment type="subcellular location">
    <subcellularLocation>
        <location evidence="1 7">Cell outer membrane</location>
        <topology evidence="1 7">Multi-pass membrane protein</topology>
    </subcellularLocation>
</comment>
<evidence type="ECO:0000256" key="5">
    <source>
        <dbReference type="ARBA" id="ARBA00023136"/>
    </source>
</evidence>
<dbReference type="InterPro" id="IPR011662">
    <property type="entry name" value="Secretin/TonB_short_N"/>
</dbReference>
<evidence type="ECO:0000313" key="9">
    <source>
        <dbReference type="EMBL" id="GKI20219.1"/>
    </source>
</evidence>
<dbReference type="Proteomes" id="UP001055105">
    <property type="component" value="Unassembled WGS sequence"/>
</dbReference>
<dbReference type="Pfam" id="PF07660">
    <property type="entry name" value="STN"/>
    <property type="match status" value="1"/>
</dbReference>
<protein>
    <submittedName>
        <fullName evidence="9">SusC/RagA family TonB-linked outer membrane protein</fullName>
    </submittedName>
</protein>
<keyword evidence="2 7" id="KW-0813">Transport</keyword>
<dbReference type="SUPFAM" id="SSF49464">
    <property type="entry name" value="Carboxypeptidase regulatory domain-like"/>
    <property type="match status" value="1"/>
</dbReference>
<dbReference type="SMART" id="SM00965">
    <property type="entry name" value="STN"/>
    <property type="match status" value="1"/>
</dbReference>
<dbReference type="EMBL" id="BQOL01000002">
    <property type="protein sequence ID" value="GKI20219.1"/>
    <property type="molecule type" value="Genomic_DNA"/>
</dbReference>
<dbReference type="SUPFAM" id="SSF56935">
    <property type="entry name" value="Porins"/>
    <property type="match status" value="1"/>
</dbReference>
<evidence type="ECO:0000256" key="1">
    <source>
        <dbReference type="ARBA" id="ARBA00004571"/>
    </source>
</evidence>
<accession>A0AA37KV11</accession>
<comment type="caution">
    <text evidence="9">The sequence shown here is derived from an EMBL/GenBank/DDBJ whole genome shotgun (WGS) entry which is preliminary data.</text>
</comment>
<dbReference type="GO" id="GO:0009279">
    <property type="term" value="C:cell outer membrane"/>
    <property type="evidence" value="ECO:0007669"/>
    <property type="project" value="UniProtKB-SubCell"/>
</dbReference>
<keyword evidence="5 7" id="KW-0472">Membrane</keyword>
<evidence type="ECO:0000256" key="3">
    <source>
        <dbReference type="ARBA" id="ARBA00022452"/>
    </source>
</evidence>
<evidence type="ECO:0000256" key="4">
    <source>
        <dbReference type="ARBA" id="ARBA00022692"/>
    </source>
</evidence>
<evidence type="ECO:0000256" key="2">
    <source>
        <dbReference type="ARBA" id="ARBA00022448"/>
    </source>
</evidence>
<keyword evidence="4 7" id="KW-0812">Transmembrane</keyword>